<protein>
    <submittedName>
        <fullName evidence="2">Uncharacterized protein</fullName>
    </submittedName>
</protein>
<dbReference type="Proteomes" id="UP000192596">
    <property type="component" value="Unassembled WGS sequence"/>
</dbReference>
<feature type="compositionally biased region" description="Basic and acidic residues" evidence="1">
    <location>
        <begin position="246"/>
        <end position="270"/>
    </location>
</feature>
<feature type="compositionally biased region" description="Polar residues" evidence="1">
    <location>
        <begin position="306"/>
        <end position="323"/>
    </location>
</feature>
<keyword evidence="3" id="KW-1185">Reference proteome</keyword>
<feature type="compositionally biased region" description="Basic residues" evidence="1">
    <location>
        <begin position="1"/>
        <end position="10"/>
    </location>
</feature>
<reference evidence="3" key="1">
    <citation type="submission" date="2017-03" db="EMBL/GenBank/DDBJ databases">
        <title>Genomes of endolithic fungi from Antarctica.</title>
        <authorList>
            <person name="Coleine C."/>
            <person name="Masonjones S."/>
            <person name="Stajich J.E."/>
        </authorList>
    </citation>
    <scope>NUCLEOTIDE SEQUENCE [LARGE SCALE GENOMIC DNA]</scope>
    <source>
        <strain evidence="3">CCFEE 5527</strain>
    </source>
</reference>
<proteinExistence type="predicted"/>
<dbReference type="InParanoid" id="A0A1V8S785"/>
<evidence type="ECO:0000256" key="1">
    <source>
        <dbReference type="SAM" id="MobiDB-lite"/>
    </source>
</evidence>
<name>A0A1V8S785_9PEZI</name>
<sequence>MPTTMRRHLNRTSSESDPDSTEFALGAPGVRSEDRDSMENDDNGEHIPATLPGIIRQLMVLQRQMECNFGDLHNGLRDTNTRLDEGLRDTNIRLDELRAGFDAQRVDFHEQRAQVGQLKAQQINQRATHINNPNQPVGRDDGTLIPTELSRRYKHVHELLHLKRRDNWQVLAELHSFYSSESWSTWGFNPLSSWDESDIAEPLMTHNTLEDAISWAPDDALQDLVRHLGLDYDKIMTNVEDSRRNGVFEERETSIPERHEAHLSKEEKVEQPASTDSLSGKLKWDTRVIEDRTPESQRPRVRDASQYKQPTFSPTSVATSNDQLPARTKQ</sequence>
<feature type="region of interest" description="Disordered" evidence="1">
    <location>
        <begin position="246"/>
        <end position="330"/>
    </location>
</feature>
<dbReference type="EMBL" id="NAJO01000206">
    <property type="protein sequence ID" value="OQN95068.1"/>
    <property type="molecule type" value="Genomic_DNA"/>
</dbReference>
<dbReference type="OrthoDB" id="5409483at2759"/>
<feature type="compositionally biased region" description="Basic and acidic residues" evidence="1">
    <location>
        <begin position="282"/>
        <end position="305"/>
    </location>
</feature>
<organism evidence="2 3">
    <name type="scientific">Cryoendolithus antarcticus</name>
    <dbReference type="NCBI Taxonomy" id="1507870"/>
    <lineage>
        <taxon>Eukaryota</taxon>
        <taxon>Fungi</taxon>
        <taxon>Dikarya</taxon>
        <taxon>Ascomycota</taxon>
        <taxon>Pezizomycotina</taxon>
        <taxon>Dothideomycetes</taxon>
        <taxon>Dothideomycetidae</taxon>
        <taxon>Cladosporiales</taxon>
        <taxon>Cladosporiaceae</taxon>
        <taxon>Cryoendolithus</taxon>
    </lineage>
</organism>
<feature type="region of interest" description="Disordered" evidence="1">
    <location>
        <begin position="1"/>
        <end position="49"/>
    </location>
</feature>
<evidence type="ECO:0000313" key="2">
    <source>
        <dbReference type="EMBL" id="OQN95068.1"/>
    </source>
</evidence>
<dbReference type="AlphaFoldDB" id="A0A1V8S785"/>
<comment type="caution">
    <text evidence="2">The sequence shown here is derived from an EMBL/GenBank/DDBJ whole genome shotgun (WGS) entry which is preliminary data.</text>
</comment>
<gene>
    <name evidence="2" type="ORF">B0A48_18882</name>
</gene>
<evidence type="ECO:0000313" key="3">
    <source>
        <dbReference type="Proteomes" id="UP000192596"/>
    </source>
</evidence>
<accession>A0A1V8S785</accession>